<evidence type="ECO:0000256" key="3">
    <source>
        <dbReference type="ARBA" id="ARBA00037247"/>
    </source>
</evidence>
<keyword evidence="2" id="KW-0436">Ligase</keyword>
<evidence type="ECO:0000256" key="4">
    <source>
        <dbReference type="ARBA" id="ARBA00039009"/>
    </source>
</evidence>
<accession>A0A8J6LAV7</accession>
<comment type="catalytic activity">
    <reaction evidence="7">
        <text>a medium-chain fatty acid + ATP + CoA = a medium-chain fatty acyl-CoA + AMP + diphosphate</text>
        <dbReference type="Rhea" id="RHEA:48340"/>
        <dbReference type="ChEBI" id="CHEBI:30616"/>
        <dbReference type="ChEBI" id="CHEBI:33019"/>
        <dbReference type="ChEBI" id="CHEBI:57287"/>
        <dbReference type="ChEBI" id="CHEBI:59558"/>
        <dbReference type="ChEBI" id="CHEBI:90546"/>
        <dbReference type="ChEBI" id="CHEBI:456215"/>
        <dbReference type="EC" id="6.2.1.2"/>
    </reaction>
</comment>
<name>A0A8J6LAV7_TENMO</name>
<dbReference type="InterPro" id="IPR020845">
    <property type="entry name" value="AMP-binding_CS"/>
</dbReference>
<evidence type="ECO:0000256" key="6">
    <source>
        <dbReference type="ARBA" id="ARBA00047319"/>
    </source>
</evidence>
<dbReference type="Gene3D" id="2.30.38.10">
    <property type="entry name" value="Luciferase, Domain 3"/>
    <property type="match status" value="1"/>
</dbReference>
<dbReference type="EC" id="6.2.1.2" evidence="4"/>
<dbReference type="Proteomes" id="UP000719412">
    <property type="component" value="Unassembled WGS sequence"/>
</dbReference>
<gene>
    <name evidence="9" type="ORF">GEV33_010308</name>
</gene>
<dbReference type="GO" id="GO:0031956">
    <property type="term" value="F:medium-chain fatty acid-CoA ligase activity"/>
    <property type="evidence" value="ECO:0007669"/>
    <property type="project" value="UniProtKB-EC"/>
</dbReference>
<evidence type="ECO:0000256" key="5">
    <source>
        <dbReference type="ARBA" id="ARBA00039638"/>
    </source>
</evidence>
<dbReference type="GO" id="GO:0006631">
    <property type="term" value="P:fatty acid metabolic process"/>
    <property type="evidence" value="ECO:0007669"/>
    <property type="project" value="TreeGrafter"/>
</dbReference>
<reference evidence="9" key="2">
    <citation type="submission" date="2021-08" db="EMBL/GenBank/DDBJ databases">
        <authorList>
            <person name="Eriksson T."/>
        </authorList>
    </citation>
    <scope>NUCLEOTIDE SEQUENCE</scope>
    <source>
        <strain evidence="9">Stoneville</strain>
        <tissue evidence="9">Whole head</tissue>
    </source>
</reference>
<evidence type="ECO:0000256" key="2">
    <source>
        <dbReference type="ARBA" id="ARBA00022598"/>
    </source>
</evidence>
<dbReference type="PROSITE" id="PS00455">
    <property type="entry name" value="AMP_BINDING"/>
    <property type="match status" value="1"/>
</dbReference>
<evidence type="ECO:0000256" key="7">
    <source>
        <dbReference type="ARBA" id="ARBA00048277"/>
    </source>
</evidence>
<evidence type="ECO:0000259" key="8">
    <source>
        <dbReference type="Pfam" id="PF00501"/>
    </source>
</evidence>
<dbReference type="EMBL" id="JABDTM020026008">
    <property type="protein sequence ID" value="KAH0812483.1"/>
    <property type="molecule type" value="Genomic_DNA"/>
</dbReference>
<dbReference type="PANTHER" id="PTHR43201:SF5">
    <property type="entry name" value="MEDIUM-CHAIN ACYL-COA LIGASE ACSF2, MITOCHONDRIAL"/>
    <property type="match status" value="1"/>
</dbReference>
<comment type="catalytic activity">
    <reaction evidence="6">
        <text>octanoate + ATP + CoA = octanoyl-CoA + AMP + diphosphate</text>
        <dbReference type="Rhea" id="RHEA:33631"/>
        <dbReference type="ChEBI" id="CHEBI:25646"/>
        <dbReference type="ChEBI" id="CHEBI:30616"/>
        <dbReference type="ChEBI" id="CHEBI:33019"/>
        <dbReference type="ChEBI" id="CHEBI:57287"/>
        <dbReference type="ChEBI" id="CHEBI:57386"/>
        <dbReference type="ChEBI" id="CHEBI:456215"/>
    </reaction>
</comment>
<organism evidence="9 10">
    <name type="scientific">Tenebrio molitor</name>
    <name type="common">Yellow mealworm beetle</name>
    <dbReference type="NCBI Taxonomy" id="7067"/>
    <lineage>
        <taxon>Eukaryota</taxon>
        <taxon>Metazoa</taxon>
        <taxon>Ecdysozoa</taxon>
        <taxon>Arthropoda</taxon>
        <taxon>Hexapoda</taxon>
        <taxon>Insecta</taxon>
        <taxon>Pterygota</taxon>
        <taxon>Neoptera</taxon>
        <taxon>Endopterygota</taxon>
        <taxon>Coleoptera</taxon>
        <taxon>Polyphaga</taxon>
        <taxon>Cucujiformia</taxon>
        <taxon>Tenebrionidae</taxon>
        <taxon>Tenebrio</taxon>
    </lineage>
</organism>
<evidence type="ECO:0000256" key="1">
    <source>
        <dbReference type="ARBA" id="ARBA00006432"/>
    </source>
</evidence>
<comment type="caution">
    <text evidence="9">The sequence shown here is derived from an EMBL/GenBank/DDBJ whole genome shotgun (WGS) entry which is preliminary data.</text>
</comment>
<proteinExistence type="inferred from homology"/>
<protein>
    <recommendedName>
        <fullName evidence="5">Medium-chain acyl-CoA ligase ACSF2, mitochondrial</fullName>
        <ecNumber evidence="4">6.2.1.2</ecNumber>
    </recommendedName>
</protein>
<comment type="function">
    <text evidence="3">Acyl-CoA synthases catalyze the initial reaction in fatty acid metabolism, by forming a thioester with CoA. Has some preference toward medium-chain substrates. Plays a role in adipocyte differentiation.</text>
</comment>
<dbReference type="Gene3D" id="3.40.50.980">
    <property type="match status" value="2"/>
</dbReference>
<evidence type="ECO:0000313" key="10">
    <source>
        <dbReference type="Proteomes" id="UP000719412"/>
    </source>
</evidence>
<dbReference type="AlphaFoldDB" id="A0A8J6LAV7"/>
<evidence type="ECO:0000313" key="9">
    <source>
        <dbReference type="EMBL" id="KAH0812483.1"/>
    </source>
</evidence>
<feature type="domain" description="AMP-dependent synthetase/ligase" evidence="8">
    <location>
        <begin position="75"/>
        <end position="464"/>
    </location>
</feature>
<reference evidence="9" key="1">
    <citation type="journal article" date="2020" name="J Insects Food Feed">
        <title>The yellow mealworm (Tenebrio molitor) genome: a resource for the emerging insects as food and feed industry.</title>
        <authorList>
            <person name="Eriksson T."/>
            <person name="Andere A."/>
            <person name="Kelstrup H."/>
            <person name="Emery V."/>
            <person name="Picard C."/>
        </authorList>
    </citation>
    <scope>NUCLEOTIDE SEQUENCE</scope>
    <source>
        <strain evidence="9">Stoneville</strain>
        <tissue evidence="9">Whole head</tissue>
    </source>
</reference>
<dbReference type="InterPro" id="IPR000873">
    <property type="entry name" value="AMP-dep_synth/lig_dom"/>
</dbReference>
<dbReference type="Pfam" id="PF00501">
    <property type="entry name" value="AMP-binding"/>
    <property type="match status" value="1"/>
</dbReference>
<dbReference type="PANTHER" id="PTHR43201">
    <property type="entry name" value="ACYL-COA SYNTHETASE"/>
    <property type="match status" value="1"/>
</dbReference>
<keyword evidence="10" id="KW-1185">Reference proteome</keyword>
<comment type="similarity">
    <text evidence="1">Belongs to the ATP-dependent AMP-binding enzyme family.</text>
</comment>
<sequence>MVQWGREVDSRRTVQITSRCCRRLAQLFRIRGSLAGAVPGGASTRKCRHFSTKLSYKHNLGEEPLRHITVGTLLKETAWKFGDRKAVISKHQNKSLTFAEALVEADKLAAGFRTLGLEKNDRVGLWAPNLVEWYITKLACARSGLIMVGLNPAYQPPEMEYCINKVGIKVIVCADKFKNADFYEKLITIAPELDKSDPGKLRSKKVPSLETVITTSENKKIGAFNFGEVLDLATENSIRNIQKYQKYITADDPCNLQFTSGTTGKPKAALTSHFTMVNNSFYIGKRNELNLKHHTICLQVPFFHAFGTVISVMAALNHGSTLVLPTDGYNPDKSLDAIVEEKCTVIHGTPTMYVDLVHKQEERKENISPEIAVSGGALCAPHLFKKMLNVLNVKKVKSVYGLTETTAVVFHSLVTENEEKAVSTVGHVGEHLEVKVIDKEGNLVPCGSAGELCIRGYCNMLGYWEDEEKTKEMMGQDKWLKTGDQFVLEEDGYGKVVGRLKEMIIRGGYVSKIRKKQKTFENLVDIYETFNLVFTKSLKTSKIKNYKKSLRMTIKLLPEICIGKIPGPTDGTRDTASWASYYSNIRPPSINPTLTTRSPKPLRHLTQLPTLVEVNTLLGIPSWRSWVKTTTATPDGPFDNTLRAISSWRSPVKTTTAIPNGSFGAPPIFPFPSCYLSSRRRPNFLRDLGKHSPDIPSWSSPTPVPVVCPLLSLPHSQSTPRRQAILTLWFGTPRTRVFRRGGAPRRLQQQLHVGFRSVPTSFPSPVLNLPRSTI</sequence>
<dbReference type="SUPFAM" id="SSF56801">
    <property type="entry name" value="Acetyl-CoA synthetase-like"/>
    <property type="match status" value="1"/>
</dbReference>